<organism evidence="2 8">
    <name type="scientific">Rotaria socialis</name>
    <dbReference type="NCBI Taxonomy" id="392032"/>
    <lineage>
        <taxon>Eukaryota</taxon>
        <taxon>Metazoa</taxon>
        <taxon>Spiralia</taxon>
        <taxon>Gnathifera</taxon>
        <taxon>Rotifera</taxon>
        <taxon>Eurotatoria</taxon>
        <taxon>Bdelloidea</taxon>
        <taxon>Philodinida</taxon>
        <taxon>Philodinidae</taxon>
        <taxon>Rotaria</taxon>
    </lineage>
</organism>
<dbReference type="EMBL" id="CAJNYT010001297">
    <property type="protein sequence ID" value="CAF3403521.1"/>
    <property type="molecule type" value="Genomic_DNA"/>
</dbReference>
<evidence type="ECO:0000313" key="8">
    <source>
        <dbReference type="Proteomes" id="UP000663872"/>
    </source>
</evidence>
<evidence type="ECO:0000313" key="6">
    <source>
        <dbReference type="EMBL" id="CAF4430806.1"/>
    </source>
</evidence>
<keyword evidence="9" id="KW-1185">Reference proteome</keyword>
<evidence type="ECO:0000313" key="9">
    <source>
        <dbReference type="Proteomes" id="UP000663873"/>
    </source>
</evidence>
<dbReference type="Proteomes" id="UP000663872">
    <property type="component" value="Unassembled WGS sequence"/>
</dbReference>
<keyword evidence="1" id="KW-0812">Transmembrane</keyword>
<accession>A0A818AAK0</accession>
<dbReference type="Proteomes" id="UP000663873">
    <property type="component" value="Unassembled WGS sequence"/>
</dbReference>
<dbReference type="Proteomes" id="UP000663833">
    <property type="component" value="Unassembled WGS sequence"/>
</dbReference>
<name>A0A818AAK0_9BILA</name>
<evidence type="ECO:0000256" key="1">
    <source>
        <dbReference type="SAM" id="Phobius"/>
    </source>
</evidence>
<sequence length="162" mass="19167">MFLYVDTCLQLIKVNYNSLIILLYCISLSFLLIKFCQQRQIEFIIEIFKRKSSRSIKILSEFQLWKPYKLFSIDETTSTIPPEESIIEAQRTNRFVIFYFDENNGDTQYIPIELKQGTLDIIMNNEFLMGYNIMLTELVTVTNNETSNTENIQVYIEINDIN</sequence>
<dbReference type="Proteomes" id="UP000663851">
    <property type="component" value="Unassembled WGS sequence"/>
</dbReference>
<gene>
    <name evidence="2" type="ORF">GRG538_LOCUS10234</name>
    <name evidence="5" type="ORF">HFQ381_LOCUS9926</name>
    <name evidence="4" type="ORF">LUA448_LOCUS30688</name>
    <name evidence="7" type="ORF">QYT958_LOCUS22252</name>
    <name evidence="3" type="ORF">TIS948_LOCUS30329</name>
    <name evidence="6" type="ORF">UJA718_LOCUS21313</name>
</gene>
<dbReference type="OrthoDB" id="10358990at2759"/>
<keyword evidence="1" id="KW-1133">Transmembrane helix</keyword>
<dbReference type="Proteomes" id="UP000663848">
    <property type="component" value="Unassembled WGS sequence"/>
</dbReference>
<evidence type="ECO:0000313" key="7">
    <source>
        <dbReference type="EMBL" id="CAF4772555.1"/>
    </source>
</evidence>
<proteinExistence type="predicted"/>
<protein>
    <submittedName>
        <fullName evidence="2">Uncharacterized protein</fullName>
    </submittedName>
</protein>
<reference evidence="2" key="1">
    <citation type="submission" date="2021-02" db="EMBL/GenBank/DDBJ databases">
        <authorList>
            <person name="Nowell W R."/>
        </authorList>
    </citation>
    <scope>NUCLEOTIDE SEQUENCE</scope>
</reference>
<dbReference type="EMBL" id="CAJOBR010004222">
    <property type="protein sequence ID" value="CAF4772555.1"/>
    <property type="molecule type" value="Genomic_DNA"/>
</dbReference>
<dbReference type="AlphaFoldDB" id="A0A818AAK0"/>
<feature type="transmembrane region" description="Helical" evidence="1">
    <location>
        <begin position="14"/>
        <end position="33"/>
    </location>
</feature>
<dbReference type="EMBL" id="CAJNYD010004506">
    <property type="protein sequence ID" value="CAF3606106.1"/>
    <property type="molecule type" value="Genomic_DNA"/>
</dbReference>
<dbReference type="EMBL" id="CAJOBP010004134">
    <property type="protein sequence ID" value="CAF4430806.1"/>
    <property type="molecule type" value="Genomic_DNA"/>
</dbReference>
<comment type="caution">
    <text evidence="2">The sequence shown here is derived from an EMBL/GenBank/DDBJ whole genome shotgun (WGS) entry which is preliminary data.</text>
</comment>
<keyword evidence="1" id="KW-0472">Membrane</keyword>
<evidence type="ECO:0000313" key="3">
    <source>
        <dbReference type="EMBL" id="CAF3430862.1"/>
    </source>
</evidence>
<dbReference type="EMBL" id="CAJNXB010005585">
    <property type="protein sequence ID" value="CAF3430862.1"/>
    <property type="molecule type" value="Genomic_DNA"/>
</dbReference>
<dbReference type="Proteomes" id="UP000663825">
    <property type="component" value="Unassembled WGS sequence"/>
</dbReference>
<dbReference type="EMBL" id="CAJOBO010000532">
    <property type="protein sequence ID" value="CAF4242352.1"/>
    <property type="molecule type" value="Genomic_DNA"/>
</dbReference>
<evidence type="ECO:0000313" key="4">
    <source>
        <dbReference type="EMBL" id="CAF3606106.1"/>
    </source>
</evidence>
<evidence type="ECO:0000313" key="2">
    <source>
        <dbReference type="EMBL" id="CAF3403521.1"/>
    </source>
</evidence>
<evidence type="ECO:0000313" key="5">
    <source>
        <dbReference type="EMBL" id="CAF4242352.1"/>
    </source>
</evidence>